<dbReference type="OrthoDB" id="3267196at2759"/>
<dbReference type="EMBL" id="KN837250">
    <property type="protein sequence ID" value="KIJ30977.1"/>
    <property type="molecule type" value="Genomic_DNA"/>
</dbReference>
<organism evidence="2 3">
    <name type="scientific">Sphaerobolus stellatus (strain SS14)</name>
    <dbReference type="NCBI Taxonomy" id="990650"/>
    <lineage>
        <taxon>Eukaryota</taxon>
        <taxon>Fungi</taxon>
        <taxon>Dikarya</taxon>
        <taxon>Basidiomycota</taxon>
        <taxon>Agaricomycotina</taxon>
        <taxon>Agaricomycetes</taxon>
        <taxon>Phallomycetidae</taxon>
        <taxon>Geastrales</taxon>
        <taxon>Sphaerobolaceae</taxon>
        <taxon>Sphaerobolus</taxon>
    </lineage>
</organism>
<dbReference type="HOGENOM" id="CLU_1310795_0_0_1"/>
<protein>
    <submittedName>
        <fullName evidence="2">Uncharacterized protein</fullName>
    </submittedName>
</protein>
<proteinExistence type="predicted"/>
<gene>
    <name evidence="2" type="ORF">M422DRAFT_267391</name>
</gene>
<dbReference type="Proteomes" id="UP000054279">
    <property type="component" value="Unassembled WGS sequence"/>
</dbReference>
<sequence>MLPVLAELMHEARCSQHDNMYVRIGTKHNEWEVAIWDEKLNRRLTVPRLYLTGHPLQLKNLHCKGKLAIFLTDGCPAQALGLGDVLAEMNDPSMSVQATVKLLQQKQKGLKESTGVHSRNPTLAEKGKLTPDVNMDEQPPCLELANLAHSVHTQSSHSDAFESGTSVAAFGMVPLEPALEPPMSSFPSLTQQYPVQVPLIYCSSISILSF</sequence>
<evidence type="ECO:0000313" key="2">
    <source>
        <dbReference type="EMBL" id="KIJ30977.1"/>
    </source>
</evidence>
<evidence type="ECO:0000313" key="3">
    <source>
        <dbReference type="Proteomes" id="UP000054279"/>
    </source>
</evidence>
<accession>A0A0C9UPS5</accession>
<name>A0A0C9UPS5_SPHS4</name>
<reference evidence="2 3" key="1">
    <citation type="submission" date="2014-06" db="EMBL/GenBank/DDBJ databases">
        <title>Evolutionary Origins and Diversification of the Mycorrhizal Mutualists.</title>
        <authorList>
            <consortium name="DOE Joint Genome Institute"/>
            <consortium name="Mycorrhizal Genomics Consortium"/>
            <person name="Kohler A."/>
            <person name="Kuo A."/>
            <person name="Nagy L.G."/>
            <person name="Floudas D."/>
            <person name="Copeland A."/>
            <person name="Barry K.W."/>
            <person name="Cichocki N."/>
            <person name="Veneault-Fourrey C."/>
            <person name="LaButti K."/>
            <person name="Lindquist E.A."/>
            <person name="Lipzen A."/>
            <person name="Lundell T."/>
            <person name="Morin E."/>
            <person name="Murat C."/>
            <person name="Riley R."/>
            <person name="Ohm R."/>
            <person name="Sun H."/>
            <person name="Tunlid A."/>
            <person name="Henrissat B."/>
            <person name="Grigoriev I.V."/>
            <person name="Hibbett D.S."/>
            <person name="Martin F."/>
        </authorList>
    </citation>
    <scope>NUCLEOTIDE SEQUENCE [LARGE SCALE GENOMIC DNA]</scope>
    <source>
        <strain evidence="2 3">SS14</strain>
    </source>
</reference>
<keyword evidence="3" id="KW-1185">Reference proteome</keyword>
<evidence type="ECO:0000256" key="1">
    <source>
        <dbReference type="SAM" id="MobiDB-lite"/>
    </source>
</evidence>
<feature type="region of interest" description="Disordered" evidence="1">
    <location>
        <begin position="109"/>
        <end position="132"/>
    </location>
</feature>
<dbReference type="AlphaFoldDB" id="A0A0C9UPS5"/>